<dbReference type="EMBL" id="JAGIOF010000001">
    <property type="protein sequence ID" value="MBP2387296.1"/>
    <property type="molecule type" value="Genomic_DNA"/>
</dbReference>
<evidence type="ECO:0008006" key="3">
    <source>
        <dbReference type="Google" id="ProtNLM"/>
    </source>
</evidence>
<dbReference type="SUPFAM" id="SSF53474">
    <property type="entry name" value="alpha/beta-Hydrolases"/>
    <property type="match status" value="1"/>
</dbReference>
<protein>
    <recommendedName>
        <fullName evidence="3">Alpha/beta hydrolase</fullName>
    </recommendedName>
</protein>
<dbReference type="Proteomes" id="UP001296993">
    <property type="component" value="Unassembled WGS sequence"/>
</dbReference>
<dbReference type="RefSeq" id="WP_209999481.1">
    <property type="nucleotide sequence ID" value="NZ_BAAAJY010000005.1"/>
</dbReference>
<proteinExistence type="predicted"/>
<evidence type="ECO:0000313" key="1">
    <source>
        <dbReference type="EMBL" id="MBP2387296.1"/>
    </source>
</evidence>
<accession>A0ABS4XG67</accession>
<name>A0ABS4XG67_9MICC</name>
<keyword evidence="2" id="KW-1185">Reference proteome</keyword>
<comment type="caution">
    <text evidence="1">The sequence shown here is derived from an EMBL/GenBank/DDBJ whole genome shotgun (WGS) entry which is preliminary data.</text>
</comment>
<evidence type="ECO:0000313" key="2">
    <source>
        <dbReference type="Proteomes" id="UP001296993"/>
    </source>
</evidence>
<dbReference type="InterPro" id="IPR029058">
    <property type="entry name" value="AB_hydrolase_fold"/>
</dbReference>
<sequence>MAMHPDDHEFVHKGLSVIYKYRRSLQDRRHLLVVFSGGFGEDKRYDLNGSVVDGIRTDILWIRDRFDGDFSYYIRTHKRGELIAEAVNALIEKIRLERGLEKQHCTFLGFSKGASGALFHAIANDYPNVIAVVPRMNIGTANRRQRPQVLKQLIGEDTDQGVAELDELLPSMLANDANRARNIYVFSSPADPQYKTEIIPFIPAYERYENFNLVVTESPLVVRHRDVGSYNIPLLLATLAALGEGAVPRYGNVRNGTKVFSSSVPAPSIDAVRDRRETVSRLTSLALRDGRFYPEGLLFVKGQGTKGAEQFSRKLVLASGRRSRSYELESLTDDRLNRTFFENQFCDYSEGKFATVERGGIDLAELAPGRYTLRLELEHSGVSASVDDVSADPLDVSAAVGKHLVRLRSTGDSVVLHKGSILAGCGAGSHFKLGKVMAGGSKVHVEGQYVLPGIRTPRRATMSYYLVLAKAGTHTPVASYPLTTSRRKFSGESVGDPLGNYGFTYFGTPSNEGIPLAGAVPGEYDLFITASAGSIATSHATGLRLMVSGKGETVECSIRSIWPVPGGQRAAAWMANNRPSVARSLRRDLGRIKRRVFAAKP</sequence>
<reference evidence="1 2" key="1">
    <citation type="submission" date="2021-03" db="EMBL/GenBank/DDBJ databases">
        <title>Sequencing the genomes of 1000 actinobacteria strains.</title>
        <authorList>
            <person name="Klenk H.-P."/>
        </authorList>
    </citation>
    <scope>NUCLEOTIDE SEQUENCE [LARGE SCALE GENOMIC DNA]</scope>
    <source>
        <strain evidence="1 2">DSM 15797</strain>
    </source>
</reference>
<gene>
    <name evidence="1" type="ORF">JOF47_002807</name>
</gene>
<organism evidence="1 2">
    <name type="scientific">Paeniglutamicibacter kerguelensis</name>
    <dbReference type="NCBI Taxonomy" id="254788"/>
    <lineage>
        <taxon>Bacteria</taxon>
        <taxon>Bacillati</taxon>
        <taxon>Actinomycetota</taxon>
        <taxon>Actinomycetes</taxon>
        <taxon>Micrococcales</taxon>
        <taxon>Micrococcaceae</taxon>
        <taxon>Paeniglutamicibacter</taxon>
    </lineage>
</organism>